<dbReference type="EMBL" id="HG684747">
    <property type="protein sequence ID" value="CDJ33004.1"/>
    <property type="molecule type" value="Genomic_DNA"/>
</dbReference>
<dbReference type="PANTHER" id="PTHR43963">
    <property type="entry name" value="CARBONYL REDUCTASE 1-RELATED"/>
    <property type="match status" value="1"/>
</dbReference>
<name>U6K5G1_9EIME</name>
<keyword evidence="2" id="KW-0521">NADP</keyword>
<evidence type="ECO:0000313" key="4">
    <source>
        <dbReference type="EMBL" id="CDJ33004.1"/>
    </source>
</evidence>
<evidence type="ECO:0000256" key="1">
    <source>
        <dbReference type="ARBA" id="ARBA00006484"/>
    </source>
</evidence>
<dbReference type="VEuPathDB" id="ToxoDB:EMH_0014450"/>
<keyword evidence="5" id="KW-1185">Reference proteome</keyword>
<dbReference type="GeneID" id="25376405"/>
<organism evidence="4 5">
    <name type="scientific">Eimeria mitis</name>
    <dbReference type="NCBI Taxonomy" id="44415"/>
    <lineage>
        <taxon>Eukaryota</taxon>
        <taxon>Sar</taxon>
        <taxon>Alveolata</taxon>
        <taxon>Apicomplexa</taxon>
        <taxon>Conoidasida</taxon>
        <taxon>Coccidia</taxon>
        <taxon>Eucoccidiorida</taxon>
        <taxon>Eimeriorina</taxon>
        <taxon>Eimeriidae</taxon>
        <taxon>Eimeria</taxon>
    </lineage>
</organism>
<sequence>MLSLFRPGSRIVNVASRAGSRALEQMNAERRHRLMSKSATQEDIDKVVEEFIAACEKQELTGWPSSTYGLSKAAVIALTALLARKADKCPEVSKGEGMIITSCCPGWCKTDMAGWEAPPLTAADGGNLVGSLALGATKEHHGKFVNEGNILDLRED</sequence>
<dbReference type="AlphaFoldDB" id="U6K5G1"/>
<reference evidence="4" key="1">
    <citation type="submission" date="2013-10" db="EMBL/GenBank/DDBJ databases">
        <title>Genomic analysis of the causative agents of coccidiosis in chickens.</title>
        <authorList>
            <person name="Reid A.J."/>
            <person name="Blake D."/>
            <person name="Billington K."/>
            <person name="Browne H."/>
            <person name="Dunn M."/>
            <person name="Hung S."/>
            <person name="Kawahara F."/>
            <person name="Miranda-Saavedra D."/>
            <person name="Mourier T."/>
            <person name="Nagra H."/>
            <person name="Otto T.D."/>
            <person name="Rawlings N."/>
            <person name="Sanchez A."/>
            <person name="Sanders M."/>
            <person name="Subramaniam C."/>
            <person name="Tay Y."/>
            <person name="Dear P."/>
            <person name="Doerig C."/>
            <person name="Gruber A."/>
            <person name="Parkinson J."/>
            <person name="Shirley M."/>
            <person name="Wan K.L."/>
            <person name="Berriman M."/>
            <person name="Tomley F."/>
            <person name="Pain A."/>
        </authorList>
    </citation>
    <scope>NUCLEOTIDE SEQUENCE [LARGE SCALE GENOMIC DNA]</scope>
    <source>
        <strain evidence="4">Houghton</strain>
    </source>
</reference>
<keyword evidence="3" id="KW-0560">Oxidoreductase</keyword>
<evidence type="ECO:0008006" key="6">
    <source>
        <dbReference type="Google" id="ProtNLM"/>
    </source>
</evidence>
<reference evidence="4" key="2">
    <citation type="submission" date="2013-10" db="EMBL/GenBank/DDBJ databases">
        <authorList>
            <person name="Aslett M."/>
        </authorList>
    </citation>
    <scope>NUCLEOTIDE SEQUENCE [LARGE SCALE GENOMIC DNA]</scope>
    <source>
        <strain evidence="4">Houghton</strain>
    </source>
</reference>
<dbReference type="RefSeq" id="XP_013355568.1">
    <property type="nucleotide sequence ID" value="XM_013500114.1"/>
</dbReference>
<dbReference type="Proteomes" id="UP000030744">
    <property type="component" value="Unassembled WGS sequence"/>
</dbReference>
<proteinExistence type="inferred from homology"/>
<evidence type="ECO:0000256" key="3">
    <source>
        <dbReference type="ARBA" id="ARBA00023002"/>
    </source>
</evidence>
<dbReference type="SUPFAM" id="SSF51735">
    <property type="entry name" value="NAD(P)-binding Rossmann-fold domains"/>
    <property type="match status" value="1"/>
</dbReference>
<evidence type="ECO:0000256" key="2">
    <source>
        <dbReference type="ARBA" id="ARBA00022857"/>
    </source>
</evidence>
<gene>
    <name evidence="4" type="ORF">EMH_0014450</name>
</gene>
<evidence type="ECO:0000313" key="5">
    <source>
        <dbReference type="Proteomes" id="UP000030744"/>
    </source>
</evidence>
<dbReference type="Gene3D" id="3.40.50.720">
    <property type="entry name" value="NAD(P)-binding Rossmann-like Domain"/>
    <property type="match status" value="1"/>
</dbReference>
<comment type="similarity">
    <text evidence="1">Belongs to the short-chain dehydrogenases/reductases (SDR) family.</text>
</comment>
<dbReference type="PANTHER" id="PTHR43963:SF6">
    <property type="entry name" value="CHAIN DEHYDROGENASE FAMILY PROTEIN, PUTATIVE (AFU_ORTHOLOGUE AFUA_3G15350)-RELATED"/>
    <property type="match status" value="1"/>
</dbReference>
<dbReference type="GO" id="GO:0016491">
    <property type="term" value="F:oxidoreductase activity"/>
    <property type="evidence" value="ECO:0007669"/>
    <property type="project" value="UniProtKB-KW"/>
</dbReference>
<dbReference type="OrthoDB" id="10262319at2759"/>
<dbReference type="InterPro" id="IPR036291">
    <property type="entry name" value="NAD(P)-bd_dom_sf"/>
</dbReference>
<protein>
    <recommendedName>
        <fullName evidence="6">Carbonyl reductase</fullName>
    </recommendedName>
</protein>
<accession>U6K5G1</accession>